<keyword evidence="5" id="KW-0211">Defensin</keyword>
<sequence>MTVYTLHINMVFPSRVRCYAMLYTSLILMAILCPVCPASVPEKVRSREKRAIPLVYVGAVVGQQVFNYLVAAFGAAAVAAAGVTLADRIRTRNQNRDNHSCRGNRGWCRSTCFSHEREYRGGNLGVCGRNKCCTPR</sequence>
<keyword evidence="3" id="KW-0929">Antimicrobial</keyword>
<evidence type="ECO:0000259" key="9">
    <source>
        <dbReference type="Pfam" id="PF14862"/>
    </source>
</evidence>
<evidence type="ECO:0000256" key="4">
    <source>
        <dbReference type="ARBA" id="ARBA00022729"/>
    </source>
</evidence>
<reference evidence="10 11" key="1">
    <citation type="journal article" date="2017" name="Nat. Ecol. Evol.">
        <title>Scallop genome provides insights into evolution of bilaterian karyotype and development.</title>
        <authorList>
            <person name="Wang S."/>
            <person name="Zhang J."/>
            <person name="Jiao W."/>
            <person name="Li J."/>
            <person name="Xun X."/>
            <person name="Sun Y."/>
            <person name="Guo X."/>
            <person name="Huan P."/>
            <person name="Dong B."/>
            <person name="Zhang L."/>
            <person name="Hu X."/>
            <person name="Sun X."/>
            <person name="Wang J."/>
            <person name="Zhao C."/>
            <person name="Wang Y."/>
            <person name="Wang D."/>
            <person name="Huang X."/>
            <person name="Wang R."/>
            <person name="Lv J."/>
            <person name="Li Y."/>
            <person name="Zhang Z."/>
            <person name="Liu B."/>
            <person name="Lu W."/>
            <person name="Hui Y."/>
            <person name="Liang J."/>
            <person name="Zhou Z."/>
            <person name="Hou R."/>
            <person name="Li X."/>
            <person name="Liu Y."/>
            <person name="Li H."/>
            <person name="Ning X."/>
            <person name="Lin Y."/>
            <person name="Zhao L."/>
            <person name="Xing Q."/>
            <person name="Dou J."/>
            <person name="Li Y."/>
            <person name="Mao J."/>
            <person name="Guo H."/>
            <person name="Dou H."/>
            <person name="Li T."/>
            <person name="Mu C."/>
            <person name="Jiang W."/>
            <person name="Fu Q."/>
            <person name="Fu X."/>
            <person name="Miao Y."/>
            <person name="Liu J."/>
            <person name="Yu Q."/>
            <person name="Li R."/>
            <person name="Liao H."/>
            <person name="Li X."/>
            <person name="Kong Y."/>
            <person name="Jiang Z."/>
            <person name="Chourrout D."/>
            <person name="Li R."/>
            <person name="Bao Z."/>
        </authorList>
    </citation>
    <scope>NUCLEOTIDE SEQUENCE [LARGE SCALE GENOMIC DNA]</scope>
    <source>
        <strain evidence="10 11">PY_sf001</strain>
    </source>
</reference>
<dbReference type="InterPro" id="IPR023355">
    <property type="entry name" value="Myo_ane_neurotoxin_sf"/>
</dbReference>
<feature type="domain" description="Big defensin" evidence="9">
    <location>
        <begin position="68"/>
        <end position="119"/>
    </location>
</feature>
<keyword evidence="8" id="KW-0472">Membrane</keyword>
<evidence type="ECO:0000313" key="10">
    <source>
        <dbReference type="EMBL" id="OWF47949.1"/>
    </source>
</evidence>
<dbReference type="Gene3D" id="3.40.1620.80">
    <property type="entry name" value="Big defensin, N-terminal domain"/>
    <property type="match status" value="1"/>
</dbReference>
<comment type="subcellular location">
    <subcellularLocation>
        <location evidence="1">Secreted</location>
    </subcellularLocation>
</comment>
<evidence type="ECO:0000256" key="7">
    <source>
        <dbReference type="ARBA" id="ARBA00023157"/>
    </source>
</evidence>
<evidence type="ECO:0000256" key="6">
    <source>
        <dbReference type="ARBA" id="ARBA00023022"/>
    </source>
</evidence>
<evidence type="ECO:0000256" key="8">
    <source>
        <dbReference type="SAM" id="Phobius"/>
    </source>
</evidence>
<dbReference type="Proteomes" id="UP000242188">
    <property type="component" value="Unassembled WGS sequence"/>
</dbReference>
<dbReference type="OrthoDB" id="6134247at2759"/>
<keyword evidence="2" id="KW-0964">Secreted</keyword>
<evidence type="ECO:0000313" key="11">
    <source>
        <dbReference type="Proteomes" id="UP000242188"/>
    </source>
</evidence>
<proteinExistence type="predicted"/>
<gene>
    <name evidence="10" type="ORF">KP79_PYT17971</name>
</gene>
<evidence type="ECO:0000256" key="2">
    <source>
        <dbReference type="ARBA" id="ARBA00022525"/>
    </source>
</evidence>
<dbReference type="InterPro" id="IPR042033">
    <property type="entry name" value="Defensin_big_N"/>
</dbReference>
<keyword evidence="4" id="KW-0732">Signal</keyword>
<keyword evidence="7" id="KW-1015">Disulfide bond</keyword>
<dbReference type="AlphaFoldDB" id="A0A210QGY2"/>
<protein>
    <submittedName>
        <fullName evidence="10">Big defensin</fullName>
    </submittedName>
</protein>
<accession>A0A210QGY2</accession>
<evidence type="ECO:0000256" key="5">
    <source>
        <dbReference type="ARBA" id="ARBA00022940"/>
    </source>
</evidence>
<dbReference type="GO" id="GO:0050830">
    <property type="term" value="P:defense response to Gram-positive bacterium"/>
    <property type="evidence" value="ECO:0007669"/>
    <property type="project" value="InterPro"/>
</dbReference>
<evidence type="ECO:0000256" key="3">
    <source>
        <dbReference type="ARBA" id="ARBA00022529"/>
    </source>
</evidence>
<dbReference type="GO" id="GO:0050829">
    <property type="term" value="P:defense response to Gram-negative bacterium"/>
    <property type="evidence" value="ECO:0007669"/>
    <property type="project" value="InterPro"/>
</dbReference>
<keyword evidence="8" id="KW-1133">Transmembrane helix</keyword>
<keyword evidence="11" id="KW-1185">Reference proteome</keyword>
<dbReference type="Gene3D" id="2.20.20.10">
    <property type="entry name" value="Anthopleurin-A"/>
    <property type="match status" value="1"/>
</dbReference>
<dbReference type="InterPro" id="IPR028060">
    <property type="entry name" value="Defensin_big_dom"/>
</dbReference>
<keyword evidence="8" id="KW-0812">Transmembrane</keyword>
<keyword evidence="6" id="KW-0044">Antibiotic</keyword>
<dbReference type="SMR" id="A0A210QGY2"/>
<organism evidence="10 11">
    <name type="scientific">Mizuhopecten yessoensis</name>
    <name type="common">Japanese scallop</name>
    <name type="synonym">Patinopecten yessoensis</name>
    <dbReference type="NCBI Taxonomy" id="6573"/>
    <lineage>
        <taxon>Eukaryota</taxon>
        <taxon>Metazoa</taxon>
        <taxon>Spiralia</taxon>
        <taxon>Lophotrochozoa</taxon>
        <taxon>Mollusca</taxon>
        <taxon>Bivalvia</taxon>
        <taxon>Autobranchia</taxon>
        <taxon>Pteriomorphia</taxon>
        <taxon>Pectinida</taxon>
        <taxon>Pectinoidea</taxon>
        <taxon>Pectinidae</taxon>
        <taxon>Mizuhopecten</taxon>
    </lineage>
</organism>
<dbReference type="Pfam" id="PF14862">
    <property type="entry name" value="Defensin_big"/>
    <property type="match status" value="1"/>
</dbReference>
<dbReference type="EMBL" id="NEDP02003747">
    <property type="protein sequence ID" value="OWF47949.1"/>
    <property type="molecule type" value="Genomic_DNA"/>
</dbReference>
<feature type="transmembrane region" description="Helical" evidence="8">
    <location>
        <begin position="20"/>
        <end position="40"/>
    </location>
</feature>
<dbReference type="GO" id="GO:0005576">
    <property type="term" value="C:extracellular region"/>
    <property type="evidence" value="ECO:0007669"/>
    <property type="project" value="UniProtKB-SubCell"/>
</dbReference>
<feature type="transmembrane region" description="Helical" evidence="8">
    <location>
        <begin position="65"/>
        <end position="86"/>
    </location>
</feature>
<name>A0A210QGY2_MIZYE</name>
<comment type="caution">
    <text evidence="10">The sequence shown here is derived from an EMBL/GenBank/DDBJ whole genome shotgun (WGS) entry which is preliminary data.</text>
</comment>
<evidence type="ECO:0000256" key="1">
    <source>
        <dbReference type="ARBA" id="ARBA00004613"/>
    </source>
</evidence>